<evidence type="ECO:0000256" key="6">
    <source>
        <dbReference type="HAMAP-Rule" id="MF_01518"/>
    </source>
</evidence>
<comment type="cofactor">
    <cofactor evidence="6">
        <name>Mn(2+)</name>
        <dbReference type="ChEBI" id="CHEBI:29035"/>
    </cofactor>
</comment>
<dbReference type="EC" id="3.5.4.2" evidence="2 6"/>
<reference evidence="9 10" key="1">
    <citation type="submission" date="2022-06" db="EMBL/GenBank/DDBJ databases">
        <title>Endosaccharibacter gen. nov., sp. nov., endophytic bacteria isolated from sugarcane.</title>
        <authorList>
            <person name="Pitiwittayakul N."/>
            <person name="Yukphan P."/>
            <person name="Charoenyingcharoen P."/>
            <person name="Tanasupawat S."/>
        </authorList>
    </citation>
    <scope>NUCLEOTIDE SEQUENCE [LARGE SCALE GENOMIC DNA]</scope>
    <source>
        <strain evidence="9 10">KSS8</strain>
    </source>
</reference>
<dbReference type="Gene3D" id="3.20.20.140">
    <property type="entry name" value="Metal-dependent hydrolases"/>
    <property type="match status" value="1"/>
</dbReference>
<dbReference type="Proteomes" id="UP001524587">
    <property type="component" value="Unassembled WGS sequence"/>
</dbReference>
<dbReference type="SUPFAM" id="SSF51556">
    <property type="entry name" value="Metallo-dependent hydrolases"/>
    <property type="match status" value="1"/>
</dbReference>
<dbReference type="SUPFAM" id="SSF51338">
    <property type="entry name" value="Composite domain of metallo-dependent hydrolases"/>
    <property type="match status" value="1"/>
</dbReference>
<dbReference type="Pfam" id="PF01979">
    <property type="entry name" value="Amidohydro_1"/>
    <property type="match status" value="1"/>
</dbReference>
<accession>A0ABT1W2R6</accession>
<evidence type="ECO:0000256" key="2">
    <source>
        <dbReference type="ARBA" id="ARBA00012782"/>
    </source>
</evidence>
<keyword evidence="4 6" id="KW-0464">Manganese</keyword>
<feature type="domain" description="Amidohydrolase-related" evidence="7">
    <location>
        <begin position="88"/>
        <end position="370"/>
    </location>
</feature>
<dbReference type="InterPro" id="IPR026912">
    <property type="entry name" value="Adenine_deam_C"/>
</dbReference>
<dbReference type="InterPro" id="IPR011059">
    <property type="entry name" value="Metal-dep_hydrolase_composite"/>
</dbReference>
<comment type="caution">
    <text evidence="9">The sequence shown here is derived from an EMBL/GenBank/DDBJ whole genome shotgun (WGS) entry which is preliminary data.</text>
</comment>
<dbReference type="Gene3D" id="2.30.40.10">
    <property type="entry name" value="Urease, subunit C, domain 1"/>
    <property type="match status" value="1"/>
</dbReference>
<evidence type="ECO:0000256" key="4">
    <source>
        <dbReference type="ARBA" id="ARBA00023211"/>
    </source>
</evidence>
<protein>
    <recommendedName>
        <fullName evidence="2 6">Adenine deaminase</fullName>
        <shortName evidence="6">Adenase</shortName>
        <shortName evidence="6">Adenine aminase</shortName>
        <ecNumber evidence="2 6">3.5.4.2</ecNumber>
    </recommendedName>
</protein>
<proteinExistence type="inferred from homology"/>
<dbReference type="InterPro" id="IPR006679">
    <property type="entry name" value="Adenine_deam"/>
</dbReference>
<evidence type="ECO:0000259" key="8">
    <source>
        <dbReference type="Pfam" id="PF13382"/>
    </source>
</evidence>
<evidence type="ECO:0000313" key="10">
    <source>
        <dbReference type="Proteomes" id="UP001524587"/>
    </source>
</evidence>
<dbReference type="HAMAP" id="MF_01518">
    <property type="entry name" value="Adenine_deamin"/>
    <property type="match status" value="1"/>
</dbReference>
<name>A0ABT1W2R6_9PROT</name>
<dbReference type="InterPro" id="IPR032466">
    <property type="entry name" value="Metal_Hydrolase"/>
</dbReference>
<evidence type="ECO:0000256" key="3">
    <source>
        <dbReference type="ARBA" id="ARBA00022801"/>
    </source>
</evidence>
<sequence length="596" mass="62330">MTGHQPDLDQPGLRDRAVRAARGETPFDLLLKGGRVADVVTGELRVADVVTGELRDADVGLVGPLIASVHPSGSREDAARSVELGGGIVAPGLIDTHLHIESSMVTPRSYASVVVPQGTTTICWDPHEVGNVGGLDAVRWAVAASRDLPLRILVQAPSCVPSAPGLERAGAVFGPEAMQEMLSWPEIIGVAEVMDMRGVIERSPNMVGIVQAGLDSGKTVFGHARGLADASLQAFVAAGVASDHELTGRDDVLSKLRAGLTLEIRASHPDMAAEAAHAFKALGHVPQTVTLCTDDIFPDDLVGKGGITQILQMLVEHGVDPVAALRCGTLNAARWLGRRDLGLVAPGRRADLVVFDDLVSFRARRVFVSGVEAASDGRLHSPVRDDAVPAPSGTMVLRPVSPSDFLIRADGDRVVLNTVHTPRRTRWATREAAVENGTVVLPEDCILMAVFNRYGIAEPPGLGVLEGWGRWSGAFATTILHDSHNLAVFGRDPELMCAAAHALIAAGGGMAAVQGNGTVETLALPVCGLLSEDAPHVVARRFAALRLASEQVADGLEAPLVKLAIGASLACNPGPHVTDLGITDGMTGQIEPPLAA</sequence>
<evidence type="ECO:0000259" key="7">
    <source>
        <dbReference type="Pfam" id="PF01979"/>
    </source>
</evidence>
<organism evidence="9 10">
    <name type="scientific">Endosaccharibacter trunci</name>
    <dbReference type="NCBI Taxonomy" id="2812733"/>
    <lineage>
        <taxon>Bacteria</taxon>
        <taxon>Pseudomonadati</taxon>
        <taxon>Pseudomonadota</taxon>
        <taxon>Alphaproteobacteria</taxon>
        <taxon>Acetobacterales</taxon>
        <taxon>Acetobacteraceae</taxon>
        <taxon>Endosaccharibacter</taxon>
    </lineage>
</organism>
<evidence type="ECO:0000313" key="9">
    <source>
        <dbReference type="EMBL" id="MCQ8277165.1"/>
    </source>
</evidence>
<dbReference type="RefSeq" id="WP_422862605.1">
    <property type="nucleotide sequence ID" value="NZ_JAMSKV010000001.1"/>
</dbReference>
<feature type="domain" description="Adenine deaminase C-terminal" evidence="8">
    <location>
        <begin position="425"/>
        <end position="587"/>
    </location>
</feature>
<gene>
    <name evidence="6" type="primary">ade</name>
    <name evidence="9" type="ORF">NFI95_01700</name>
</gene>
<dbReference type="InterPro" id="IPR006680">
    <property type="entry name" value="Amidohydro-rel"/>
</dbReference>
<dbReference type="PANTHER" id="PTHR11113">
    <property type="entry name" value="N-ACETYLGLUCOSAMINE-6-PHOSPHATE DEACETYLASE"/>
    <property type="match status" value="1"/>
</dbReference>
<dbReference type="EMBL" id="JAMSKV010000001">
    <property type="protein sequence ID" value="MCQ8277165.1"/>
    <property type="molecule type" value="Genomic_DNA"/>
</dbReference>
<dbReference type="PANTHER" id="PTHR11113:SF2">
    <property type="entry name" value="ADENINE DEAMINASE"/>
    <property type="match status" value="1"/>
</dbReference>
<dbReference type="Pfam" id="PF13382">
    <property type="entry name" value="Adenine_deam_C"/>
    <property type="match status" value="1"/>
</dbReference>
<evidence type="ECO:0000256" key="5">
    <source>
        <dbReference type="ARBA" id="ARBA00047720"/>
    </source>
</evidence>
<comment type="similarity">
    <text evidence="1 6">Belongs to the metallo-dependent hydrolases superfamily. Adenine deaminase family.</text>
</comment>
<comment type="catalytic activity">
    <reaction evidence="5 6">
        <text>adenine + H2O + H(+) = hypoxanthine + NH4(+)</text>
        <dbReference type="Rhea" id="RHEA:23688"/>
        <dbReference type="ChEBI" id="CHEBI:15377"/>
        <dbReference type="ChEBI" id="CHEBI:15378"/>
        <dbReference type="ChEBI" id="CHEBI:16708"/>
        <dbReference type="ChEBI" id="CHEBI:17368"/>
        <dbReference type="ChEBI" id="CHEBI:28938"/>
        <dbReference type="EC" id="3.5.4.2"/>
    </reaction>
</comment>
<keyword evidence="3 6" id="KW-0378">Hydrolase</keyword>
<keyword evidence="10" id="KW-1185">Reference proteome</keyword>
<evidence type="ECO:0000256" key="1">
    <source>
        <dbReference type="ARBA" id="ARBA00006773"/>
    </source>
</evidence>